<sequence>MADLFQLIRVLCVGDRIFALVGPLLTLTVYRERRYKARDRPGTVPTRLTATGSNGMYFLLLRRQCRSQLVGRHRHLDALHLTLTELTPFAEIAQDAQLAGILLRKVRHIVDGGGGRRHKHRRIGHQLQLGGRCRRNGTVGGGGSGSGGGGGFLTGGGPFFCCGGCGCCGLWCFWCCCC</sequence>
<dbReference type="EMBL" id="GGFK01014105">
    <property type="protein sequence ID" value="MBW47426.1"/>
    <property type="molecule type" value="Transcribed_RNA"/>
</dbReference>
<accession>A0A2M4B306</accession>
<proteinExistence type="predicted"/>
<organism evidence="1">
    <name type="scientific">Anopheles triannulatus</name>
    <dbReference type="NCBI Taxonomy" id="58253"/>
    <lineage>
        <taxon>Eukaryota</taxon>
        <taxon>Metazoa</taxon>
        <taxon>Ecdysozoa</taxon>
        <taxon>Arthropoda</taxon>
        <taxon>Hexapoda</taxon>
        <taxon>Insecta</taxon>
        <taxon>Pterygota</taxon>
        <taxon>Neoptera</taxon>
        <taxon>Endopterygota</taxon>
        <taxon>Diptera</taxon>
        <taxon>Nematocera</taxon>
        <taxon>Culicoidea</taxon>
        <taxon>Culicidae</taxon>
        <taxon>Anophelinae</taxon>
        <taxon>Anopheles</taxon>
    </lineage>
</organism>
<evidence type="ECO:0000313" key="1">
    <source>
        <dbReference type="EMBL" id="MBW47426.1"/>
    </source>
</evidence>
<reference evidence="1" key="1">
    <citation type="submission" date="2018-01" db="EMBL/GenBank/DDBJ databases">
        <title>An insight into the sialome of Amazonian anophelines.</title>
        <authorList>
            <person name="Ribeiro J.M."/>
            <person name="Scarpassa V."/>
            <person name="Calvo E."/>
        </authorList>
    </citation>
    <scope>NUCLEOTIDE SEQUENCE</scope>
    <source>
        <tissue evidence="1">Salivary glands</tissue>
    </source>
</reference>
<protein>
    <submittedName>
        <fullName evidence="1">Putative secreted protein</fullName>
    </submittedName>
</protein>
<dbReference type="AlphaFoldDB" id="A0A2M4B306"/>
<name>A0A2M4B306_9DIPT</name>